<dbReference type="SMART" id="SM00471">
    <property type="entry name" value="HDc"/>
    <property type="match status" value="2"/>
</dbReference>
<dbReference type="Gene3D" id="1.10.3210.10">
    <property type="entry name" value="Hypothetical protein af1432"/>
    <property type="match status" value="2"/>
</dbReference>
<name>A0A318XMT2_9FIRM</name>
<dbReference type="RefSeq" id="WP_110462387.1">
    <property type="nucleotide sequence ID" value="NZ_QKMR01000013.1"/>
</dbReference>
<dbReference type="InterPro" id="IPR006674">
    <property type="entry name" value="HD_domain"/>
</dbReference>
<dbReference type="PANTHER" id="PTHR43155">
    <property type="entry name" value="CYCLIC DI-GMP PHOSPHODIESTERASE PA4108-RELATED"/>
    <property type="match status" value="1"/>
</dbReference>
<dbReference type="Pfam" id="PF13487">
    <property type="entry name" value="HD_5"/>
    <property type="match status" value="1"/>
</dbReference>
<dbReference type="AlphaFoldDB" id="A0A318XMT2"/>
<dbReference type="InterPro" id="IPR003607">
    <property type="entry name" value="HD/PDEase_dom"/>
</dbReference>
<dbReference type="OrthoDB" id="9804747at2"/>
<sequence>MLPNIPIIDIVLSLSSAIDLIDPAITNHHKRVAYISYSIAKEMNLSENEIKNLVLASLLHDCGSVNLSERNSLFKFEFGCSILQRHAHGQKGWFILHDADDLHDAAEIIKFHHVYWEERSDAHFESYEIPVTSHILHLADRIDILISRDIDILSQRKEIEDLVNSKSGTMFMPSAVTAFNSLIPKLFFWFDIVSPYLEHIIKSVMKPYNGCVSNASLHQFAKIAHRIIDFRSSYTATHSIGVATCAAFLASKLGFIASDIETIHSAGLIHDMGMLSIPEHILEKPGTLDLVEYNIIKCHTYHTYRILDSIQGLEKLRDWASFHHEKLDGSGYPFGLKSSQLDMGSRILAVSDLFASLTEDRSYRPALSLDTAMKLINSAKNYDCDVKECLKNNLEEIVEKIKISKEDVSKSCEKIFNLP</sequence>
<keyword evidence="3" id="KW-1185">Reference proteome</keyword>
<dbReference type="CDD" id="cd00077">
    <property type="entry name" value="HDc"/>
    <property type="match status" value="2"/>
</dbReference>
<evidence type="ECO:0000313" key="3">
    <source>
        <dbReference type="Proteomes" id="UP000248132"/>
    </source>
</evidence>
<evidence type="ECO:0000313" key="2">
    <source>
        <dbReference type="EMBL" id="PYG87232.1"/>
    </source>
</evidence>
<dbReference type="PROSITE" id="PS51832">
    <property type="entry name" value="HD_GYP"/>
    <property type="match status" value="2"/>
</dbReference>
<dbReference type="Proteomes" id="UP000248132">
    <property type="component" value="Unassembled WGS sequence"/>
</dbReference>
<comment type="caution">
    <text evidence="2">The sequence shown here is derived from an EMBL/GenBank/DDBJ whole genome shotgun (WGS) entry which is preliminary data.</text>
</comment>
<dbReference type="Pfam" id="PF01966">
    <property type="entry name" value="HD"/>
    <property type="match status" value="1"/>
</dbReference>
<dbReference type="PANTHER" id="PTHR43155:SF1">
    <property type="entry name" value="3'3'-CGAMP-SPECIFIC PHOSPHODIESTERASE 1"/>
    <property type="match status" value="1"/>
</dbReference>
<feature type="domain" description="HD-GYP" evidence="1">
    <location>
        <begin position="213"/>
        <end position="406"/>
    </location>
</feature>
<dbReference type="InterPro" id="IPR037522">
    <property type="entry name" value="HD_GYP_dom"/>
</dbReference>
<organism evidence="2 3">
    <name type="scientific">Ruminiclostridium sufflavum DSM 19573</name>
    <dbReference type="NCBI Taxonomy" id="1121337"/>
    <lineage>
        <taxon>Bacteria</taxon>
        <taxon>Bacillati</taxon>
        <taxon>Bacillota</taxon>
        <taxon>Clostridia</taxon>
        <taxon>Eubacteriales</taxon>
        <taxon>Oscillospiraceae</taxon>
        <taxon>Ruminiclostridium</taxon>
    </lineage>
</organism>
<reference evidence="2 3" key="1">
    <citation type="submission" date="2018-06" db="EMBL/GenBank/DDBJ databases">
        <title>Genomic Encyclopedia of Type Strains, Phase I: the one thousand microbial genomes (KMG-I) project.</title>
        <authorList>
            <person name="Kyrpides N."/>
        </authorList>
    </citation>
    <scope>NUCLEOTIDE SEQUENCE [LARGE SCALE GENOMIC DNA]</scope>
    <source>
        <strain evidence="2 3">DSM 19573</strain>
    </source>
</reference>
<feature type="domain" description="HD-GYP" evidence="1">
    <location>
        <begin position="3"/>
        <end position="195"/>
    </location>
</feature>
<dbReference type="SUPFAM" id="SSF109604">
    <property type="entry name" value="HD-domain/PDEase-like"/>
    <property type="match status" value="2"/>
</dbReference>
<accession>A0A318XMT2</accession>
<evidence type="ECO:0000259" key="1">
    <source>
        <dbReference type="PROSITE" id="PS51832"/>
    </source>
</evidence>
<dbReference type="EMBL" id="QKMR01000013">
    <property type="protein sequence ID" value="PYG87232.1"/>
    <property type="molecule type" value="Genomic_DNA"/>
</dbReference>
<protein>
    <submittedName>
        <fullName evidence="2">HD domain-containing protein</fullName>
    </submittedName>
</protein>
<proteinExistence type="predicted"/>
<gene>
    <name evidence="2" type="ORF">LY28_02371</name>
</gene>